<reference evidence="4" key="1">
    <citation type="submission" date="2021-08" db="EMBL/GenBank/DDBJ databases">
        <authorList>
            <person name="Stevens D.C."/>
        </authorList>
    </citation>
    <scope>NUCLEOTIDE SEQUENCE</scope>
    <source>
        <strain evidence="4">DSM 53165</strain>
    </source>
</reference>
<dbReference type="PANTHER" id="PTHR44591:SF3">
    <property type="entry name" value="RESPONSE REGULATORY DOMAIN-CONTAINING PROTEIN"/>
    <property type="match status" value="1"/>
</dbReference>
<dbReference type="Proteomes" id="UP001139031">
    <property type="component" value="Unassembled WGS sequence"/>
</dbReference>
<evidence type="ECO:0000259" key="3">
    <source>
        <dbReference type="PROSITE" id="PS50110"/>
    </source>
</evidence>
<keyword evidence="5" id="KW-1185">Reference proteome</keyword>
<evidence type="ECO:0000313" key="4">
    <source>
        <dbReference type="EMBL" id="MBZ5714952.1"/>
    </source>
</evidence>
<dbReference type="SMART" id="SM00448">
    <property type="entry name" value="REC"/>
    <property type="match status" value="1"/>
</dbReference>
<dbReference type="Gene3D" id="3.40.50.2300">
    <property type="match status" value="1"/>
</dbReference>
<dbReference type="SUPFAM" id="SSF52172">
    <property type="entry name" value="CheY-like"/>
    <property type="match status" value="1"/>
</dbReference>
<sequence>MTADNDASCVVLVVDDDSDVCETLQTVLEVSGYRVAAAANGREALDALRRGLRPCLILLDLMMPVMNGLEFRAEQRSDPAIAAVPVVVVSGDHHVAEKATEMGLEGLAKPIDIDDLLQLVARFCGPPTEMQ</sequence>
<feature type="domain" description="Response regulatory" evidence="3">
    <location>
        <begin position="10"/>
        <end position="124"/>
    </location>
</feature>
<protein>
    <submittedName>
        <fullName evidence="4">Response regulator</fullName>
    </submittedName>
</protein>
<organism evidence="4 5">
    <name type="scientific">Nannocystis pusilla</name>
    <dbReference type="NCBI Taxonomy" id="889268"/>
    <lineage>
        <taxon>Bacteria</taxon>
        <taxon>Pseudomonadati</taxon>
        <taxon>Myxococcota</taxon>
        <taxon>Polyangia</taxon>
        <taxon>Nannocystales</taxon>
        <taxon>Nannocystaceae</taxon>
        <taxon>Nannocystis</taxon>
    </lineage>
</organism>
<dbReference type="EMBL" id="JAIRAU010000052">
    <property type="protein sequence ID" value="MBZ5714952.1"/>
    <property type="molecule type" value="Genomic_DNA"/>
</dbReference>
<dbReference type="InterPro" id="IPR050595">
    <property type="entry name" value="Bact_response_regulator"/>
</dbReference>
<accession>A0ABS7U352</accession>
<evidence type="ECO:0000256" key="1">
    <source>
        <dbReference type="ARBA" id="ARBA00022553"/>
    </source>
</evidence>
<evidence type="ECO:0000256" key="2">
    <source>
        <dbReference type="PROSITE-ProRule" id="PRU00169"/>
    </source>
</evidence>
<dbReference type="PROSITE" id="PS50110">
    <property type="entry name" value="RESPONSE_REGULATORY"/>
    <property type="match status" value="1"/>
</dbReference>
<gene>
    <name evidence="4" type="ORF">K7C98_37440</name>
</gene>
<comment type="caution">
    <text evidence="4">The sequence shown here is derived from an EMBL/GenBank/DDBJ whole genome shotgun (WGS) entry which is preliminary data.</text>
</comment>
<dbReference type="PANTHER" id="PTHR44591">
    <property type="entry name" value="STRESS RESPONSE REGULATOR PROTEIN 1"/>
    <property type="match status" value="1"/>
</dbReference>
<dbReference type="InterPro" id="IPR001789">
    <property type="entry name" value="Sig_transdc_resp-reg_receiver"/>
</dbReference>
<dbReference type="InterPro" id="IPR011006">
    <property type="entry name" value="CheY-like_superfamily"/>
</dbReference>
<dbReference type="Pfam" id="PF00072">
    <property type="entry name" value="Response_reg"/>
    <property type="match status" value="1"/>
</dbReference>
<feature type="modified residue" description="4-aspartylphosphate" evidence="2">
    <location>
        <position position="60"/>
    </location>
</feature>
<keyword evidence="1 2" id="KW-0597">Phosphoprotein</keyword>
<dbReference type="RefSeq" id="WP_224196684.1">
    <property type="nucleotide sequence ID" value="NZ_JAIRAU010000052.1"/>
</dbReference>
<proteinExistence type="predicted"/>
<name>A0ABS7U352_9BACT</name>
<evidence type="ECO:0000313" key="5">
    <source>
        <dbReference type="Proteomes" id="UP001139031"/>
    </source>
</evidence>